<reference evidence="3" key="2">
    <citation type="submission" date="2023-01" db="EMBL/GenBank/DDBJ databases">
        <title>Draft genome sequence of Algimonas porphyrae strain NBRC 108216.</title>
        <authorList>
            <person name="Sun Q."/>
            <person name="Mori K."/>
        </authorList>
    </citation>
    <scope>NUCLEOTIDE SEQUENCE</scope>
    <source>
        <strain evidence="3">NBRC 108216</strain>
    </source>
</reference>
<proteinExistence type="predicted"/>
<dbReference type="Pfam" id="PF07287">
    <property type="entry name" value="AtuA"/>
    <property type="match status" value="1"/>
</dbReference>
<dbReference type="PANTHER" id="PTHR47708">
    <property type="match status" value="1"/>
</dbReference>
<evidence type="ECO:0000259" key="1">
    <source>
        <dbReference type="Pfam" id="PF07287"/>
    </source>
</evidence>
<comment type="caution">
    <text evidence="3">The sequence shown here is derived from an EMBL/GenBank/DDBJ whole genome shotgun (WGS) entry which is preliminary data.</text>
</comment>
<gene>
    <name evidence="3" type="primary">atuA</name>
    <name evidence="3" type="ORF">GCM10007854_13920</name>
</gene>
<dbReference type="RefSeq" id="WP_284371037.1">
    <property type="nucleotide sequence ID" value="NZ_BSNJ01000003.1"/>
</dbReference>
<protein>
    <recommendedName>
        <fullName evidence="5">Terpene utilization protein AtuA</fullName>
    </recommendedName>
</protein>
<dbReference type="EMBL" id="BSNJ01000003">
    <property type="protein sequence ID" value="GLQ20437.1"/>
    <property type="molecule type" value="Genomic_DNA"/>
</dbReference>
<evidence type="ECO:0008006" key="5">
    <source>
        <dbReference type="Google" id="ProtNLM"/>
    </source>
</evidence>
<evidence type="ECO:0000313" key="4">
    <source>
        <dbReference type="Proteomes" id="UP001161390"/>
    </source>
</evidence>
<dbReference type="InterPro" id="IPR056362">
    <property type="entry name" value="AtuA-like_ferredoxin_dom"/>
</dbReference>
<dbReference type="PANTHER" id="PTHR47708:SF2">
    <property type="entry name" value="SI:CH73-132F6.5"/>
    <property type="match status" value="1"/>
</dbReference>
<keyword evidence="4" id="KW-1185">Reference proteome</keyword>
<reference evidence="3" key="1">
    <citation type="journal article" date="2014" name="Int. J. Syst. Evol. Microbiol.">
        <title>Complete genome of a new Firmicutes species belonging to the dominant human colonic microbiota ('Ruminococcus bicirculans') reveals two chromosomes and a selective capacity to utilize plant glucans.</title>
        <authorList>
            <consortium name="NISC Comparative Sequencing Program"/>
            <person name="Wegmann U."/>
            <person name="Louis P."/>
            <person name="Goesmann A."/>
            <person name="Henrissat B."/>
            <person name="Duncan S.H."/>
            <person name="Flint H.J."/>
        </authorList>
    </citation>
    <scope>NUCLEOTIDE SEQUENCE</scope>
    <source>
        <strain evidence="3">NBRC 108216</strain>
    </source>
</reference>
<sequence length="587" mass="63012">MSKIVKLGGASGYWGESDMAWGQLLAAEKTGQKLDYIVFDYLAEITMSIMAKMRKSDPNRGYAPDFVANLAKHLPEIARQGVKVCSNAGGVNPEGCAAAVREAVAMAGLDLKVAVITGDDFLHRLDALEDATEMFTGEQFPDPKTVVSANAYLGAFPVAKALANGADIVITGRCVDSAVTLGALIHEFGWQPDDLDKLAQGSLVGHLIECGPQVTGGNFTDWKQVADTLVDVGYPIAEVSDDGSCIITKPDGTGGIVNRGTVCEQMVYEIGDPAAYYLPDVVCDFTQVTIEQVGPDRVLASGARGLGVPDTYKASVTVADGHRLSAIFFMVGEDAAEKAQLFFKASMTRARRKLRDRNMADYTHVELELTGNDFHYGAFARDRDPLEVAFRISVRHEEASACTLMLKEASGFALAMPPGFALFAGARPKPQAVVRLYSTLIDKSVPNVRIDDAPFTPAAPVALQTPDRMVPDAPSQPADTNVPLVELAWLRSGDKGDKSNIGVIARKPEFMPYIWAALSEAAVRERFAHFVEGDVERWYLPGSESMNILMDEALGGGGMASLRNDSQGKSFGQILAVMPIPVPSALL</sequence>
<dbReference type="Proteomes" id="UP001161390">
    <property type="component" value="Unassembled WGS sequence"/>
</dbReference>
<evidence type="ECO:0000259" key="2">
    <source>
        <dbReference type="Pfam" id="PF23544"/>
    </source>
</evidence>
<evidence type="ECO:0000313" key="3">
    <source>
        <dbReference type="EMBL" id="GLQ20437.1"/>
    </source>
</evidence>
<dbReference type="InterPro" id="IPR010839">
    <property type="entry name" value="AtuA_N"/>
</dbReference>
<name>A0ABQ5V2H0_9PROT</name>
<accession>A0ABQ5V2H0</accession>
<feature type="domain" description="Acyclic terpene utilisation N-terminal" evidence="1">
    <location>
        <begin position="5"/>
        <end position="445"/>
    </location>
</feature>
<feature type="domain" description="AtuA-like ferredoxin-fold" evidence="2">
    <location>
        <begin position="482"/>
        <end position="580"/>
    </location>
</feature>
<organism evidence="3 4">
    <name type="scientific">Algimonas porphyrae</name>
    <dbReference type="NCBI Taxonomy" id="1128113"/>
    <lineage>
        <taxon>Bacteria</taxon>
        <taxon>Pseudomonadati</taxon>
        <taxon>Pseudomonadota</taxon>
        <taxon>Alphaproteobacteria</taxon>
        <taxon>Maricaulales</taxon>
        <taxon>Robiginitomaculaceae</taxon>
        <taxon>Algimonas</taxon>
    </lineage>
</organism>
<dbReference type="Pfam" id="PF23544">
    <property type="entry name" value="AtuA_ferredoxin"/>
    <property type="match status" value="1"/>
</dbReference>